<dbReference type="Gene3D" id="1.20.120.910">
    <property type="entry name" value="DksA, coiled-coil domain"/>
    <property type="match status" value="1"/>
</dbReference>
<dbReference type="InterPro" id="IPR036388">
    <property type="entry name" value="WH-like_DNA-bd_sf"/>
</dbReference>
<dbReference type="PATRIC" id="fig|1618742.3.peg.577"/>
<dbReference type="Proteomes" id="UP000033876">
    <property type="component" value="Unassembled WGS sequence"/>
</dbReference>
<name>A0A0G0K2F3_9BACT</name>
<keyword evidence="6" id="KW-0132">Cell division</keyword>
<dbReference type="EMBL" id="LBTF01000035">
    <property type="protein sequence ID" value="KKQ34821.1"/>
    <property type="molecule type" value="Genomic_DNA"/>
</dbReference>
<dbReference type="PROSITE" id="PS51128">
    <property type="entry name" value="ZF_DKSA_2"/>
    <property type="match status" value="1"/>
</dbReference>
<feature type="non-terminal residue" evidence="6">
    <location>
        <position position="256"/>
    </location>
</feature>
<gene>
    <name evidence="6" type="ORF">US50_C0035G0001</name>
</gene>
<keyword evidence="6" id="KW-0131">Cell cycle</keyword>
<organism evidence="6 7">
    <name type="scientific">Candidatus Nomurabacteria bacterium GW2011_GWB1_37_5</name>
    <dbReference type="NCBI Taxonomy" id="1618742"/>
    <lineage>
        <taxon>Bacteria</taxon>
        <taxon>Candidatus Nomuraibacteriota</taxon>
    </lineage>
</organism>
<dbReference type="AlphaFoldDB" id="A0A0G0K2F3"/>
<dbReference type="Gene3D" id="1.10.10.10">
    <property type="entry name" value="Winged helix-like DNA-binding domain superfamily/Winged helix DNA-binding domain"/>
    <property type="match status" value="1"/>
</dbReference>
<comment type="similarity">
    <text evidence="1">Belongs to the CDC6/cdc18 family.</text>
</comment>
<feature type="coiled-coil region" evidence="4">
    <location>
        <begin position="2"/>
        <end position="29"/>
    </location>
</feature>
<evidence type="ECO:0000256" key="3">
    <source>
        <dbReference type="PROSITE-ProRule" id="PRU00510"/>
    </source>
</evidence>
<sequence>MTINIKNLKEKLEEEKKVLHDELKNLGVEVSHDSEEWEATPVVSETSVQESDDNDLADHFEDFEERSAELTELKARMKDVLRALKNIENDTYGVCETGGEKIEEDKETTALRSYPLHEKLLIIAVMKASGFSTGEIYTAYKSLCKVIRQKELTQRRITQMLSDVELSGIITGKIIHQGIHGRTKKYKLTIVEVVEPLFVKTDDIDGVRPGLPLKERDAVVAVVKHWAEDKYLCLKWKKTDWRGFIIGGVEKGEDMA</sequence>
<protein>
    <submittedName>
        <fullName evidence="6">Cell division control protein 6-like protein</fullName>
    </submittedName>
</protein>
<dbReference type="CDD" id="cd08768">
    <property type="entry name" value="Cdc6_C"/>
    <property type="match status" value="1"/>
</dbReference>
<evidence type="ECO:0000256" key="2">
    <source>
        <dbReference type="ARBA" id="ARBA00022705"/>
    </source>
</evidence>
<comment type="caution">
    <text evidence="3">Lacks conserved residue(s) required for the propagation of feature annotation.</text>
</comment>
<proteinExistence type="inferred from homology"/>
<dbReference type="InterPro" id="IPR036390">
    <property type="entry name" value="WH_DNA-bd_sf"/>
</dbReference>
<evidence type="ECO:0000313" key="7">
    <source>
        <dbReference type="Proteomes" id="UP000033876"/>
    </source>
</evidence>
<dbReference type="GO" id="GO:0051301">
    <property type="term" value="P:cell division"/>
    <property type="evidence" value="ECO:0007669"/>
    <property type="project" value="UniProtKB-KW"/>
</dbReference>
<dbReference type="GO" id="GO:0006260">
    <property type="term" value="P:DNA replication"/>
    <property type="evidence" value="ECO:0007669"/>
    <property type="project" value="UniProtKB-KW"/>
</dbReference>
<dbReference type="InterPro" id="IPR015163">
    <property type="entry name" value="Cdc6_C"/>
</dbReference>
<feature type="domain" description="Cdc6 C-terminal" evidence="5">
    <location>
        <begin position="120"/>
        <end position="194"/>
    </location>
</feature>
<dbReference type="Pfam" id="PF09079">
    <property type="entry name" value="WHD_Cdc6"/>
    <property type="match status" value="1"/>
</dbReference>
<comment type="caution">
    <text evidence="6">The sequence shown here is derived from an EMBL/GenBank/DDBJ whole genome shotgun (WGS) entry which is preliminary data.</text>
</comment>
<evidence type="ECO:0000313" key="6">
    <source>
        <dbReference type="EMBL" id="KKQ34821.1"/>
    </source>
</evidence>
<evidence type="ECO:0000256" key="4">
    <source>
        <dbReference type="SAM" id="Coils"/>
    </source>
</evidence>
<dbReference type="SUPFAM" id="SSF46785">
    <property type="entry name" value="Winged helix' DNA-binding domain"/>
    <property type="match status" value="1"/>
</dbReference>
<keyword evidence="4" id="KW-0175">Coiled coil</keyword>
<evidence type="ECO:0000259" key="5">
    <source>
        <dbReference type="SMART" id="SM01074"/>
    </source>
</evidence>
<keyword evidence="2" id="KW-0235">DNA replication</keyword>
<reference evidence="6 7" key="1">
    <citation type="journal article" date="2015" name="Nature">
        <title>rRNA introns, odd ribosomes, and small enigmatic genomes across a large radiation of phyla.</title>
        <authorList>
            <person name="Brown C.T."/>
            <person name="Hug L.A."/>
            <person name="Thomas B.C."/>
            <person name="Sharon I."/>
            <person name="Castelle C.J."/>
            <person name="Singh A."/>
            <person name="Wilkins M.J."/>
            <person name="Williams K.H."/>
            <person name="Banfield J.F."/>
        </authorList>
    </citation>
    <scope>NUCLEOTIDE SEQUENCE [LARGE SCALE GENOMIC DNA]</scope>
</reference>
<dbReference type="SMART" id="SM01074">
    <property type="entry name" value="Cdc6_C"/>
    <property type="match status" value="1"/>
</dbReference>
<evidence type="ECO:0000256" key="1">
    <source>
        <dbReference type="ARBA" id="ARBA00006184"/>
    </source>
</evidence>
<accession>A0A0G0K2F3</accession>